<evidence type="ECO:0000313" key="2">
    <source>
        <dbReference type="Proteomes" id="UP000076738"/>
    </source>
</evidence>
<keyword evidence="2" id="KW-1185">Reference proteome</keyword>
<dbReference type="AlphaFoldDB" id="A0A167P7M2"/>
<evidence type="ECO:0000313" key="1">
    <source>
        <dbReference type="EMBL" id="KZO98497.1"/>
    </source>
</evidence>
<sequence length="315" mass="35793">MKDRTPTSNDSHSCNMPKAHVIRPSCPNCPPRPALGICLTLYLALFDTSTQRNEETGVKETHCHWGYLMVHWDELNVMSYQLKQPFAPWKWWKYDKPRAYKGDWPERTFPVVHITYGEDVEKKHLTCEKTMKSTILGDTADQEHFKQCPCYTWVDRVAQALERKGYIDPNILDMMEQWCDHLSHGETARHRGGSAVTTRSATCGTAVDNPYALQPVSSLVQLPPFSSFPASPVSHGVPWNGQAVPAPTTTRYPYAAPARYAYPSDARYPYPTVGGSYYPGSDPAYYRTYACPVKKEVTIKEPGQEVRIKEEDMLH</sequence>
<reference evidence="1 2" key="1">
    <citation type="journal article" date="2016" name="Mol. Biol. Evol.">
        <title>Comparative Genomics of Early-Diverging Mushroom-Forming Fungi Provides Insights into the Origins of Lignocellulose Decay Capabilities.</title>
        <authorList>
            <person name="Nagy L.G."/>
            <person name="Riley R."/>
            <person name="Tritt A."/>
            <person name="Adam C."/>
            <person name="Daum C."/>
            <person name="Floudas D."/>
            <person name="Sun H."/>
            <person name="Yadav J.S."/>
            <person name="Pangilinan J."/>
            <person name="Larsson K.H."/>
            <person name="Matsuura K."/>
            <person name="Barry K."/>
            <person name="Labutti K."/>
            <person name="Kuo R."/>
            <person name="Ohm R.A."/>
            <person name="Bhattacharya S.S."/>
            <person name="Shirouzu T."/>
            <person name="Yoshinaga Y."/>
            <person name="Martin F.M."/>
            <person name="Grigoriev I.V."/>
            <person name="Hibbett D.S."/>
        </authorList>
    </citation>
    <scope>NUCLEOTIDE SEQUENCE [LARGE SCALE GENOMIC DNA]</scope>
    <source>
        <strain evidence="1 2">TUFC12733</strain>
    </source>
</reference>
<gene>
    <name evidence="1" type="ORF">CALVIDRAFT_24387</name>
</gene>
<protein>
    <submittedName>
        <fullName evidence="1">Uncharacterized protein</fullName>
    </submittedName>
</protein>
<name>A0A167P7M2_CALVF</name>
<dbReference type="OrthoDB" id="10408206at2759"/>
<accession>A0A167P7M2</accession>
<dbReference type="EMBL" id="KV417275">
    <property type="protein sequence ID" value="KZO98497.1"/>
    <property type="molecule type" value="Genomic_DNA"/>
</dbReference>
<dbReference type="Proteomes" id="UP000076738">
    <property type="component" value="Unassembled WGS sequence"/>
</dbReference>
<organism evidence="1 2">
    <name type="scientific">Calocera viscosa (strain TUFC12733)</name>
    <dbReference type="NCBI Taxonomy" id="1330018"/>
    <lineage>
        <taxon>Eukaryota</taxon>
        <taxon>Fungi</taxon>
        <taxon>Dikarya</taxon>
        <taxon>Basidiomycota</taxon>
        <taxon>Agaricomycotina</taxon>
        <taxon>Dacrymycetes</taxon>
        <taxon>Dacrymycetales</taxon>
        <taxon>Dacrymycetaceae</taxon>
        <taxon>Calocera</taxon>
    </lineage>
</organism>
<proteinExistence type="predicted"/>